<evidence type="ECO:0000313" key="5">
    <source>
        <dbReference type="EMBL" id="SEQ94354.1"/>
    </source>
</evidence>
<keyword evidence="6" id="KW-1185">Reference proteome</keyword>
<dbReference type="InterPro" id="IPR052362">
    <property type="entry name" value="HTH-GbsR_regulator"/>
</dbReference>
<evidence type="ECO:0000256" key="2">
    <source>
        <dbReference type="ARBA" id="ARBA00023125"/>
    </source>
</evidence>
<dbReference type="EMBL" id="FOFB01000019">
    <property type="protein sequence ID" value="SEQ94354.1"/>
    <property type="molecule type" value="Genomic_DNA"/>
</dbReference>
<gene>
    <name evidence="5" type="ORF">SAMN05444359_11999</name>
</gene>
<dbReference type="RefSeq" id="WP_090170573.1">
    <property type="nucleotide sequence ID" value="NZ_FOFB01000019.1"/>
</dbReference>
<protein>
    <recommendedName>
        <fullName evidence="4">HTH-type transcriptional regulator</fullName>
    </recommendedName>
</protein>
<dbReference type="InterPro" id="IPR036390">
    <property type="entry name" value="WH_DNA-bd_sf"/>
</dbReference>
<dbReference type="SUPFAM" id="SSF46785">
    <property type="entry name" value="Winged helix' DNA-binding domain"/>
    <property type="match status" value="1"/>
</dbReference>
<accession>A0A1H9K5A7</accession>
<dbReference type="FunCoup" id="A0A1H9K5A7">
    <property type="interactions" value="18"/>
</dbReference>
<evidence type="ECO:0000313" key="6">
    <source>
        <dbReference type="Proteomes" id="UP000199021"/>
    </source>
</evidence>
<dbReference type="PANTHER" id="PTHR38465">
    <property type="entry name" value="HTH-TYPE TRANSCRIPTIONAL REGULATOR MJ1563-RELATED"/>
    <property type="match status" value="1"/>
</dbReference>
<name>A0A1H9K5A7_9BACT</name>
<dbReference type="InterPro" id="IPR036388">
    <property type="entry name" value="WH-like_DNA-bd_sf"/>
</dbReference>
<keyword evidence="3 4" id="KW-0804">Transcription</keyword>
<dbReference type="OrthoDB" id="9792628at2"/>
<keyword evidence="2 4" id="KW-0238">DNA-binding</keyword>
<reference evidence="6" key="1">
    <citation type="submission" date="2016-10" db="EMBL/GenBank/DDBJ databases">
        <authorList>
            <person name="Varghese N."/>
            <person name="Submissions S."/>
        </authorList>
    </citation>
    <scope>NUCLEOTIDE SEQUENCE [LARGE SCALE GENOMIC DNA]</scope>
    <source>
        <strain evidence="6">DSM 24740</strain>
    </source>
</reference>
<sequence length="166" mass="18975">MQLEEGKERFIEAWGALGSSWGVTRTMAQIHALLLVSNEPKSSDDVMNELQISRGNVNTNMRMLVDWGLAHKKLITGERKEFFVAEKDMSKVIKSIIIARKKRELEPMLRLLDELTGVEGKDQDAEEFRTVVKDLKLYSHKADSALDALIKVDSNWFFSTFLSMIK</sequence>
<dbReference type="Gene3D" id="1.10.10.10">
    <property type="entry name" value="Winged helix-like DNA-binding domain superfamily/Winged helix DNA-binding domain"/>
    <property type="match status" value="1"/>
</dbReference>
<dbReference type="AlphaFoldDB" id="A0A1H9K5A7"/>
<evidence type="ECO:0000256" key="3">
    <source>
        <dbReference type="ARBA" id="ARBA00023163"/>
    </source>
</evidence>
<dbReference type="InParanoid" id="A0A1H9K5A7"/>
<dbReference type="InterPro" id="IPR026282">
    <property type="entry name" value="MJ1563"/>
</dbReference>
<keyword evidence="1 4" id="KW-0805">Transcription regulation</keyword>
<dbReference type="GO" id="GO:0003677">
    <property type="term" value="F:DNA binding"/>
    <property type="evidence" value="ECO:0007669"/>
    <property type="project" value="UniProtKB-UniRule"/>
</dbReference>
<dbReference type="PIRSF" id="PIRSF006707">
    <property type="entry name" value="MJ1563"/>
    <property type="match status" value="1"/>
</dbReference>
<evidence type="ECO:0000256" key="4">
    <source>
        <dbReference type="PIRNR" id="PIRNR006707"/>
    </source>
</evidence>
<dbReference type="PANTHER" id="PTHR38465:SF1">
    <property type="entry name" value="HTH-TYPE TRANSCRIPTIONAL REGULATOR MJ1563-RELATED"/>
    <property type="match status" value="1"/>
</dbReference>
<proteinExistence type="inferred from homology"/>
<dbReference type="STRING" id="478744.SAMN05444359_11999"/>
<comment type="similarity">
    <text evidence="4">Belongs to the GbsR family.</text>
</comment>
<organism evidence="5 6">
    <name type="scientific">Neolewinella agarilytica</name>
    <dbReference type="NCBI Taxonomy" id="478744"/>
    <lineage>
        <taxon>Bacteria</taxon>
        <taxon>Pseudomonadati</taxon>
        <taxon>Bacteroidota</taxon>
        <taxon>Saprospiria</taxon>
        <taxon>Saprospirales</taxon>
        <taxon>Lewinellaceae</taxon>
        <taxon>Neolewinella</taxon>
    </lineage>
</organism>
<evidence type="ECO:0000256" key="1">
    <source>
        <dbReference type="ARBA" id="ARBA00023015"/>
    </source>
</evidence>
<dbReference type="Proteomes" id="UP000199021">
    <property type="component" value="Unassembled WGS sequence"/>
</dbReference>